<dbReference type="EMBL" id="JBHUFL010000004">
    <property type="protein sequence ID" value="MFD1836561.1"/>
    <property type="molecule type" value="Genomic_DNA"/>
</dbReference>
<comment type="caution">
    <text evidence="1">The sequence shown here is derived from an EMBL/GenBank/DDBJ whole genome shotgun (WGS) entry which is preliminary data.</text>
</comment>
<proteinExistence type="predicted"/>
<protein>
    <recommendedName>
        <fullName evidence="3">HTH cro/C1-type domain-containing protein</fullName>
    </recommendedName>
</protein>
<dbReference type="RefSeq" id="WP_343906144.1">
    <property type="nucleotide sequence ID" value="NZ_BAAAIS010000004.1"/>
</dbReference>
<gene>
    <name evidence="1" type="ORF">ACFSDA_15975</name>
</gene>
<accession>A0ABW4Q0P9</accession>
<organism evidence="1 2">
    <name type="scientific">Brachybacterium rhamnosum</name>
    <dbReference type="NCBI Taxonomy" id="173361"/>
    <lineage>
        <taxon>Bacteria</taxon>
        <taxon>Bacillati</taxon>
        <taxon>Actinomycetota</taxon>
        <taxon>Actinomycetes</taxon>
        <taxon>Micrococcales</taxon>
        <taxon>Dermabacteraceae</taxon>
        <taxon>Brachybacterium</taxon>
    </lineage>
</organism>
<evidence type="ECO:0000313" key="2">
    <source>
        <dbReference type="Proteomes" id="UP001597280"/>
    </source>
</evidence>
<sequence length="133" mass="14445">MTQQMTATVTTTGSVWVVSVEGIEGTTLVRSPSHAAAMAAELAALHAGGSARDYDIRVHVEMPEQWRAQWAQVQEHRAEAARHRDAWRRGAHALVTAMREDGLSQADVAASLGVSVQTARTWEALELDTQGEQ</sequence>
<reference evidence="2" key="1">
    <citation type="journal article" date="2019" name="Int. J. Syst. Evol. Microbiol.">
        <title>The Global Catalogue of Microorganisms (GCM) 10K type strain sequencing project: providing services to taxonomists for standard genome sequencing and annotation.</title>
        <authorList>
            <consortium name="The Broad Institute Genomics Platform"/>
            <consortium name="The Broad Institute Genome Sequencing Center for Infectious Disease"/>
            <person name="Wu L."/>
            <person name="Ma J."/>
        </authorList>
    </citation>
    <scope>NUCLEOTIDE SEQUENCE [LARGE SCALE GENOMIC DNA]</scope>
    <source>
        <strain evidence="2">JCM 11650</strain>
    </source>
</reference>
<keyword evidence="2" id="KW-1185">Reference proteome</keyword>
<evidence type="ECO:0000313" key="1">
    <source>
        <dbReference type="EMBL" id="MFD1836561.1"/>
    </source>
</evidence>
<name>A0ABW4Q0P9_9MICO</name>
<dbReference type="Proteomes" id="UP001597280">
    <property type="component" value="Unassembled WGS sequence"/>
</dbReference>
<evidence type="ECO:0008006" key="3">
    <source>
        <dbReference type="Google" id="ProtNLM"/>
    </source>
</evidence>